<dbReference type="Proteomes" id="UP000192578">
    <property type="component" value="Unassembled WGS sequence"/>
</dbReference>
<dbReference type="PROSITE" id="PS51229">
    <property type="entry name" value="DCUN1"/>
    <property type="match status" value="1"/>
</dbReference>
<dbReference type="InterPro" id="IPR009060">
    <property type="entry name" value="UBA-like_sf"/>
</dbReference>
<dbReference type="GO" id="GO:0031624">
    <property type="term" value="F:ubiquitin conjugating enzyme binding"/>
    <property type="evidence" value="ECO:0007669"/>
    <property type="project" value="TreeGrafter"/>
</dbReference>
<dbReference type="AlphaFoldDB" id="A0A1W0XA72"/>
<keyword evidence="1" id="KW-0833">Ubl conjugation pathway</keyword>
<proteinExistence type="predicted"/>
<dbReference type="InterPro" id="IPR005176">
    <property type="entry name" value="PONY_dom"/>
</dbReference>
<dbReference type="GO" id="GO:0045116">
    <property type="term" value="P:protein neddylation"/>
    <property type="evidence" value="ECO:0007669"/>
    <property type="project" value="TreeGrafter"/>
</dbReference>
<dbReference type="CDD" id="cd14350">
    <property type="entry name" value="UBA_DCNL"/>
    <property type="match status" value="1"/>
</dbReference>
<keyword evidence="3" id="KW-0175">Coiled coil</keyword>
<dbReference type="SUPFAM" id="SSF46934">
    <property type="entry name" value="UBA-like"/>
    <property type="match status" value="1"/>
</dbReference>
<reference evidence="7" key="1">
    <citation type="submission" date="2017-01" db="EMBL/GenBank/DDBJ databases">
        <title>Comparative genomics of anhydrobiosis in the tardigrade Hypsibius dujardini.</title>
        <authorList>
            <person name="Yoshida Y."/>
            <person name="Koutsovoulos G."/>
            <person name="Laetsch D."/>
            <person name="Stevens L."/>
            <person name="Kumar S."/>
            <person name="Horikawa D."/>
            <person name="Ishino K."/>
            <person name="Komine S."/>
            <person name="Tomita M."/>
            <person name="Blaxter M."/>
            <person name="Arakawa K."/>
        </authorList>
    </citation>
    <scope>NUCLEOTIDE SEQUENCE [LARGE SCALE GENOMIC DNA]</scope>
    <source>
        <strain evidence="7">Z151</strain>
    </source>
</reference>
<dbReference type="InterPro" id="IPR042460">
    <property type="entry name" value="DCN1-like_PONY"/>
</dbReference>
<dbReference type="InterPro" id="IPR014764">
    <property type="entry name" value="DCN-prot"/>
</dbReference>
<evidence type="ECO:0000256" key="4">
    <source>
        <dbReference type="SAM" id="MobiDB-lite"/>
    </source>
</evidence>
<dbReference type="PANTHER" id="PTHR12281:SF32">
    <property type="entry name" value="DCN1-LIKE PROTEIN"/>
    <property type="match status" value="1"/>
</dbReference>
<evidence type="ECO:0000313" key="6">
    <source>
        <dbReference type="EMBL" id="OQV24426.1"/>
    </source>
</evidence>
<dbReference type="GO" id="GO:0097602">
    <property type="term" value="F:cullin family protein binding"/>
    <property type="evidence" value="ECO:0007669"/>
    <property type="project" value="TreeGrafter"/>
</dbReference>
<evidence type="ECO:0000313" key="7">
    <source>
        <dbReference type="Proteomes" id="UP000192578"/>
    </source>
</evidence>
<protein>
    <recommendedName>
        <fullName evidence="2">Defective in cullin neddylation protein</fullName>
    </recommendedName>
</protein>
<evidence type="ECO:0000256" key="2">
    <source>
        <dbReference type="RuleBase" id="RU410713"/>
    </source>
</evidence>
<dbReference type="Pfam" id="PF14555">
    <property type="entry name" value="UBA_4"/>
    <property type="match status" value="1"/>
</dbReference>
<dbReference type="PANTHER" id="PTHR12281">
    <property type="entry name" value="RP42 RELATED"/>
    <property type="match status" value="1"/>
</dbReference>
<accession>A0A1W0XA72</accession>
<feature type="coiled-coil region" evidence="3">
    <location>
        <begin position="175"/>
        <end position="202"/>
    </location>
</feature>
<evidence type="ECO:0000256" key="3">
    <source>
        <dbReference type="SAM" id="Coils"/>
    </source>
</evidence>
<dbReference type="OrthoDB" id="286637at2759"/>
<keyword evidence="7" id="KW-1185">Reference proteome</keyword>
<dbReference type="GO" id="GO:2000436">
    <property type="term" value="P:positive regulation of protein neddylation"/>
    <property type="evidence" value="ECO:0007669"/>
    <property type="project" value="UniProtKB-ARBA"/>
</dbReference>
<dbReference type="Gene3D" id="1.10.238.10">
    <property type="entry name" value="EF-hand"/>
    <property type="match status" value="1"/>
</dbReference>
<comment type="caution">
    <text evidence="6">The sequence shown here is derived from an EMBL/GenBank/DDBJ whole genome shotgun (WGS) entry which is preliminary data.</text>
</comment>
<feature type="compositionally biased region" description="Polar residues" evidence="4">
    <location>
        <begin position="26"/>
        <end position="39"/>
    </location>
</feature>
<dbReference type="GO" id="GO:0032182">
    <property type="term" value="F:ubiquitin-like protein binding"/>
    <property type="evidence" value="ECO:0007669"/>
    <property type="project" value="TreeGrafter"/>
</dbReference>
<dbReference type="EMBL" id="MTYJ01000006">
    <property type="protein sequence ID" value="OQV24426.1"/>
    <property type="molecule type" value="Genomic_DNA"/>
</dbReference>
<evidence type="ECO:0000259" key="5">
    <source>
        <dbReference type="PROSITE" id="PS51229"/>
    </source>
</evidence>
<gene>
    <name evidence="6" type="ORF">BV898_01490</name>
</gene>
<feature type="domain" description="DCUN1" evidence="5">
    <location>
        <begin position="105"/>
        <end position="297"/>
    </location>
</feature>
<dbReference type="GO" id="GO:0000151">
    <property type="term" value="C:ubiquitin ligase complex"/>
    <property type="evidence" value="ECO:0007669"/>
    <property type="project" value="TreeGrafter"/>
</dbReference>
<evidence type="ECO:0000256" key="1">
    <source>
        <dbReference type="ARBA" id="ARBA00022786"/>
    </source>
</evidence>
<comment type="function">
    <text evidence="2">Neddylation of cullins play an essential role in the regulation of SCF-type complexes activity.</text>
</comment>
<dbReference type="Gene3D" id="1.10.238.200">
    <property type="entry name" value="Cullin, PONY binding domain"/>
    <property type="match status" value="1"/>
</dbReference>
<organism evidence="6 7">
    <name type="scientific">Hypsibius exemplaris</name>
    <name type="common">Freshwater tardigrade</name>
    <dbReference type="NCBI Taxonomy" id="2072580"/>
    <lineage>
        <taxon>Eukaryota</taxon>
        <taxon>Metazoa</taxon>
        <taxon>Ecdysozoa</taxon>
        <taxon>Tardigrada</taxon>
        <taxon>Eutardigrada</taxon>
        <taxon>Parachela</taxon>
        <taxon>Hypsibioidea</taxon>
        <taxon>Hypsibiidae</taxon>
        <taxon>Hypsibius</taxon>
    </lineage>
</organism>
<dbReference type="Pfam" id="PF03556">
    <property type="entry name" value="Cullin_binding"/>
    <property type="match status" value="1"/>
</dbReference>
<feature type="region of interest" description="Disordered" evidence="4">
    <location>
        <begin position="1"/>
        <end position="50"/>
    </location>
</feature>
<name>A0A1W0XA72_HYPEX</name>
<sequence>MQAKSNQVKRKRGCEEISAKLEAPGSTDTSRVELTSASRPTKIKMSKSLSKDQKDKVKQFTSLTESGDATAQNCLTQNGWKLDRAVDAYYTNPSQFLVAEAKSQPDRRKIESIFQKYKELDRERNAEFILFNGMVRLLEDLRLPVESVRVLILAWKCEAKVQCEFSRDEFARGLLELGADSLDKLNQKLQSAEAELSNMTKLRELYNFTYDYAKQASQKNVDCDAAVAYWGIILSGRFALLDDWIQFIKDFNNNRSIPRDTWTLLFDFVMTVNGDCSKYDKDGAWPVVIDEFVEHIKAKQPKQAADGAVTVEPMEY</sequence>
<dbReference type="FunFam" id="1.10.238.200:FF:000003">
    <property type="entry name" value="DCN1-like protein 3"/>
    <property type="match status" value="1"/>
</dbReference>
<dbReference type="Gene3D" id="1.10.8.10">
    <property type="entry name" value="DNA helicase RuvA subunit, C-terminal domain"/>
    <property type="match status" value="1"/>
</dbReference>
<dbReference type="GO" id="GO:0005886">
    <property type="term" value="C:plasma membrane"/>
    <property type="evidence" value="ECO:0007669"/>
    <property type="project" value="UniProtKB-ARBA"/>
</dbReference>